<sequence>MAAPPRWKANAGLRGKWSRAVIGSPDISPPAARVAWALSLWMTDDGVVAVNRREVAEALGWKTVQRVTDRIGELRRAGFLGDVGGGKNGQVARYQAQIPLPARQWMAAGTAAASAEEGTR</sequence>
<proteinExistence type="predicted"/>
<keyword evidence="2" id="KW-1185">Reference proteome</keyword>
<evidence type="ECO:0000313" key="2">
    <source>
        <dbReference type="Proteomes" id="UP001596025"/>
    </source>
</evidence>
<dbReference type="Proteomes" id="UP001596025">
    <property type="component" value="Unassembled WGS sequence"/>
</dbReference>
<gene>
    <name evidence="1" type="ORF">ACFO3M_08945</name>
</gene>
<reference evidence="2" key="1">
    <citation type="journal article" date="2019" name="Int. J. Syst. Evol. Microbiol.">
        <title>The Global Catalogue of Microorganisms (GCM) 10K type strain sequencing project: providing services to taxonomists for standard genome sequencing and annotation.</title>
        <authorList>
            <consortium name="The Broad Institute Genomics Platform"/>
            <consortium name="The Broad Institute Genome Sequencing Center for Infectious Disease"/>
            <person name="Wu L."/>
            <person name="Ma J."/>
        </authorList>
    </citation>
    <scope>NUCLEOTIDE SEQUENCE [LARGE SCALE GENOMIC DNA]</scope>
    <source>
        <strain evidence="2">CCUG 62763</strain>
    </source>
</reference>
<accession>A0ABV9LJ23</accession>
<name>A0ABV9LJ23_9ACTN</name>
<evidence type="ECO:0000313" key="1">
    <source>
        <dbReference type="EMBL" id="MFC4693512.1"/>
    </source>
</evidence>
<protein>
    <recommendedName>
        <fullName evidence="3">Helix-turn-helix domain-containing protein</fullName>
    </recommendedName>
</protein>
<comment type="caution">
    <text evidence="1">The sequence shown here is derived from an EMBL/GenBank/DDBJ whole genome shotgun (WGS) entry which is preliminary data.</text>
</comment>
<dbReference type="RefSeq" id="WP_387988234.1">
    <property type="nucleotide sequence ID" value="NZ_JBHSGR010000008.1"/>
</dbReference>
<evidence type="ECO:0008006" key="3">
    <source>
        <dbReference type="Google" id="ProtNLM"/>
    </source>
</evidence>
<organism evidence="1 2">
    <name type="scientific">Geodermatophilus arenarius</name>
    <dbReference type="NCBI Taxonomy" id="1137990"/>
    <lineage>
        <taxon>Bacteria</taxon>
        <taxon>Bacillati</taxon>
        <taxon>Actinomycetota</taxon>
        <taxon>Actinomycetes</taxon>
        <taxon>Geodermatophilales</taxon>
        <taxon>Geodermatophilaceae</taxon>
        <taxon>Geodermatophilus</taxon>
    </lineage>
</organism>
<dbReference type="EMBL" id="JBHSGR010000008">
    <property type="protein sequence ID" value="MFC4693512.1"/>
    <property type="molecule type" value="Genomic_DNA"/>
</dbReference>